<evidence type="ECO:0000256" key="1">
    <source>
        <dbReference type="SAM" id="MobiDB-lite"/>
    </source>
</evidence>
<feature type="region of interest" description="Disordered" evidence="1">
    <location>
        <begin position="176"/>
        <end position="202"/>
    </location>
</feature>
<feature type="compositionally biased region" description="Polar residues" evidence="1">
    <location>
        <begin position="1"/>
        <end position="10"/>
    </location>
</feature>
<keyword evidence="3" id="KW-1185">Reference proteome</keyword>
<dbReference type="EMBL" id="LSSN01002711">
    <property type="protein sequence ID" value="OMJ15340.1"/>
    <property type="molecule type" value="Genomic_DNA"/>
</dbReference>
<feature type="compositionally biased region" description="Acidic residues" evidence="1">
    <location>
        <begin position="192"/>
        <end position="202"/>
    </location>
</feature>
<name>A0A1R1XL49_9FUNG</name>
<gene>
    <name evidence="2" type="ORF">AYI70_g7334</name>
</gene>
<proteinExistence type="predicted"/>
<comment type="caution">
    <text evidence="2">The sequence shown here is derived from an EMBL/GenBank/DDBJ whole genome shotgun (WGS) entry which is preliminary data.</text>
</comment>
<reference evidence="2 3" key="1">
    <citation type="submission" date="2017-01" db="EMBL/GenBank/DDBJ databases">
        <authorList>
            <person name="Mah S.A."/>
            <person name="Swanson W.J."/>
            <person name="Moy G.W."/>
            <person name="Vacquier V.D."/>
        </authorList>
    </citation>
    <scope>NUCLEOTIDE SEQUENCE [LARGE SCALE GENOMIC DNA]</scope>
    <source>
        <strain evidence="2 3">GSMNP</strain>
    </source>
</reference>
<protein>
    <submittedName>
        <fullName evidence="2">Uncharacterized protein</fullName>
    </submittedName>
</protein>
<dbReference type="AlphaFoldDB" id="A0A1R1XL49"/>
<evidence type="ECO:0000313" key="2">
    <source>
        <dbReference type="EMBL" id="OMJ15340.1"/>
    </source>
</evidence>
<organism evidence="2 3">
    <name type="scientific">Smittium culicis</name>
    <dbReference type="NCBI Taxonomy" id="133412"/>
    <lineage>
        <taxon>Eukaryota</taxon>
        <taxon>Fungi</taxon>
        <taxon>Fungi incertae sedis</taxon>
        <taxon>Zoopagomycota</taxon>
        <taxon>Kickxellomycotina</taxon>
        <taxon>Harpellomycetes</taxon>
        <taxon>Harpellales</taxon>
        <taxon>Legeriomycetaceae</taxon>
        <taxon>Smittium</taxon>
    </lineage>
</organism>
<sequence length="202" mass="21603">MIHSISNNKWTGPKCKKISRQEYEQQAAADKSDQQKQSKKSKNKKKKAQVQEIAGLGEEGGSGSWECLPDRDFMAARALRLVEIVKLQIKSGSKGTSELGLDADEVSISELLVPPTDLADRLMQQMSMFANNELRDGSKQLNGAILEVESDILASKLSKLDEISSGSAVLASNGSGTIPHVGGLSNGLGYGGDDDEDLGDPV</sequence>
<feature type="region of interest" description="Disordered" evidence="1">
    <location>
        <begin position="1"/>
        <end position="57"/>
    </location>
</feature>
<evidence type="ECO:0000313" key="3">
    <source>
        <dbReference type="Proteomes" id="UP000187283"/>
    </source>
</evidence>
<accession>A0A1R1XL49</accession>
<dbReference type="Proteomes" id="UP000187283">
    <property type="component" value="Unassembled WGS sequence"/>
</dbReference>
<feature type="compositionally biased region" description="Basic residues" evidence="1">
    <location>
        <begin position="37"/>
        <end position="48"/>
    </location>
</feature>